<dbReference type="InterPro" id="IPR020889">
    <property type="entry name" value="LipoPS_assembly_LptD"/>
</dbReference>
<evidence type="ECO:0000313" key="4">
    <source>
        <dbReference type="Proteomes" id="UP000019141"/>
    </source>
</evidence>
<proteinExistence type="inferred from homology"/>
<organism evidence="3 4">
    <name type="scientific">Entotheonella factor</name>
    <dbReference type="NCBI Taxonomy" id="1429438"/>
    <lineage>
        <taxon>Bacteria</taxon>
        <taxon>Pseudomonadati</taxon>
        <taxon>Nitrospinota/Tectimicrobiota group</taxon>
        <taxon>Candidatus Tectimicrobiota</taxon>
        <taxon>Candidatus Entotheonellia</taxon>
        <taxon>Candidatus Entotheonellales</taxon>
        <taxon>Candidatus Entotheonellaceae</taxon>
        <taxon>Candidatus Entotheonella</taxon>
    </lineage>
</organism>
<dbReference type="Gene3D" id="2.60.450.10">
    <property type="entry name" value="Lipopolysaccharide (LPS) transport protein A like domain"/>
    <property type="match status" value="1"/>
</dbReference>
<accession>W4LE52</accession>
<reference evidence="3 4" key="1">
    <citation type="journal article" date="2014" name="Nature">
        <title>An environmental bacterial taxon with a large and distinct metabolic repertoire.</title>
        <authorList>
            <person name="Wilson M.C."/>
            <person name="Mori T."/>
            <person name="Ruckert C."/>
            <person name="Uria A.R."/>
            <person name="Helf M.J."/>
            <person name="Takada K."/>
            <person name="Gernert C."/>
            <person name="Steffens U.A."/>
            <person name="Heycke N."/>
            <person name="Schmitt S."/>
            <person name="Rinke C."/>
            <person name="Helfrich E.J."/>
            <person name="Brachmann A.O."/>
            <person name="Gurgui C."/>
            <person name="Wakimoto T."/>
            <person name="Kracht M."/>
            <person name="Crusemann M."/>
            <person name="Hentschel U."/>
            <person name="Abe I."/>
            <person name="Matsunaga S."/>
            <person name="Kalinowski J."/>
            <person name="Takeyama H."/>
            <person name="Piel J."/>
        </authorList>
    </citation>
    <scope>NUCLEOTIDE SEQUENCE [LARGE SCALE GENOMIC DNA]</scope>
    <source>
        <strain evidence="4">TSY1</strain>
    </source>
</reference>
<dbReference type="GO" id="GO:1990351">
    <property type="term" value="C:transporter complex"/>
    <property type="evidence" value="ECO:0007669"/>
    <property type="project" value="TreeGrafter"/>
</dbReference>
<gene>
    <name evidence="3" type="ORF">ETSY1_29845</name>
</gene>
<dbReference type="EMBL" id="AZHW01000894">
    <property type="protein sequence ID" value="ETW95616.1"/>
    <property type="molecule type" value="Genomic_DNA"/>
</dbReference>
<feature type="domain" description="LptD C-terminal" evidence="1">
    <location>
        <begin position="291"/>
        <end position="635"/>
    </location>
</feature>
<keyword evidence="4" id="KW-1185">Reference proteome</keyword>
<evidence type="ECO:0000313" key="3">
    <source>
        <dbReference type="EMBL" id="ETW95616.1"/>
    </source>
</evidence>
<evidence type="ECO:0000259" key="1">
    <source>
        <dbReference type="Pfam" id="PF04453"/>
    </source>
</evidence>
<dbReference type="GO" id="GO:0043165">
    <property type="term" value="P:Gram-negative-bacterium-type cell outer membrane assembly"/>
    <property type="evidence" value="ECO:0007669"/>
    <property type="project" value="InterPro"/>
</dbReference>
<sequence length="706" mass="80525">MPVSTWERYRWQTGPLLWLLGLLLVWSVEAVAQPLPGGVSGIRETGEPVLLRAESLEFFQREQRLVATGQVVVEEGENRMFADRLDMNTATGVGIATGNVRFVTPEDDVQASALEFNLNANQGLLYDAKGTVGKVYQISGQRVERQGDSRLKMQRGRITTCRQPRPHWEFRSSRTRIGEHRYATLKDPSFWIKGVPIFYLPYFVFPVKDQRTTGLLPPRFGYSDRDGAIIRSSFFWAMTDWMDSTVGLEYLSERGWKPDFEFRYAIDPLSGGRLEGAYIDDRRTDELLWRMLLQQQQEFGWGLRGLTQIDLRSERDLVRQFSNDILRESQVRTISFGTLTKRFSNGVMSVLGASYDGIPQGGSTQQFRRLPSLSYEQLLTPLFGPVLFGLEASYDRLKSTDVVDGATVQRLDLLPYVTLPWQTAPWLKLTLTAGLRGTYYDRRTTDSDAVTRELPDVRVYVAGPAWRRRFAGAKPDQAWTHVMSTFLDYRYVPRVGQDDLPGFETLDEAIHLLDPIEAIPLIDRVAAANYAKLSFEHRLFAHRKQVVEVARLMLSQGFDMDETGESSGDLLGPLDVELEGLIGPRWRLASMLRLVATSGEVEAASTRLSVRLTNYLRLNAGHNYRQAPDVQYVNAGANLSLFKRRLRLGYNLRFDGLNRVIRAHTLSLQYLAQCWQVNASLRLRNTEDTPFFANTTFTIEFQLFQF</sequence>
<dbReference type="HAMAP" id="MF_01411">
    <property type="entry name" value="LPS_assembly_LptD"/>
    <property type="match status" value="1"/>
</dbReference>
<dbReference type="GO" id="GO:0015920">
    <property type="term" value="P:lipopolysaccharide transport"/>
    <property type="evidence" value="ECO:0007669"/>
    <property type="project" value="InterPro"/>
</dbReference>
<name>W4LE52_ENTF1</name>
<dbReference type="AlphaFoldDB" id="W4LE52"/>
<dbReference type="Pfam" id="PF04453">
    <property type="entry name" value="LptD"/>
    <property type="match status" value="1"/>
</dbReference>
<dbReference type="InterPro" id="IPR050218">
    <property type="entry name" value="LptD"/>
</dbReference>
<dbReference type="Pfam" id="PF19838">
    <property type="entry name" value="LptD_2"/>
    <property type="match status" value="1"/>
</dbReference>
<dbReference type="PANTHER" id="PTHR30189:SF1">
    <property type="entry name" value="LPS-ASSEMBLY PROTEIN LPTD"/>
    <property type="match status" value="1"/>
</dbReference>
<dbReference type="Proteomes" id="UP000019141">
    <property type="component" value="Unassembled WGS sequence"/>
</dbReference>
<evidence type="ECO:0000259" key="2">
    <source>
        <dbReference type="Pfam" id="PF19838"/>
    </source>
</evidence>
<dbReference type="InterPro" id="IPR007543">
    <property type="entry name" value="LptD_C"/>
</dbReference>
<dbReference type="InterPro" id="IPR045659">
    <property type="entry name" value="LptD_2"/>
</dbReference>
<dbReference type="PANTHER" id="PTHR30189">
    <property type="entry name" value="LPS-ASSEMBLY PROTEIN"/>
    <property type="match status" value="1"/>
</dbReference>
<feature type="domain" description="LPS-assembly protein LptD central" evidence="2">
    <location>
        <begin position="190"/>
        <end position="265"/>
    </location>
</feature>
<dbReference type="HOGENOM" id="CLU_009039_0_0_7"/>
<comment type="caution">
    <text evidence="3">The sequence shown here is derived from an EMBL/GenBank/DDBJ whole genome shotgun (WGS) entry which is preliminary data.</text>
</comment>
<dbReference type="GO" id="GO:0009279">
    <property type="term" value="C:cell outer membrane"/>
    <property type="evidence" value="ECO:0007669"/>
    <property type="project" value="InterPro"/>
</dbReference>
<protein>
    <submittedName>
        <fullName evidence="3">Uncharacterized protein</fullName>
    </submittedName>
</protein>